<dbReference type="InterPro" id="IPR036280">
    <property type="entry name" value="Multihaem_cyt_sf"/>
</dbReference>
<dbReference type="AlphaFoldDB" id="A0A0K1P8X2"/>
<dbReference type="EMBL" id="CP012332">
    <property type="protein sequence ID" value="AKU89978.1"/>
    <property type="molecule type" value="Genomic_DNA"/>
</dbReference>
<gene>
    <name evidence="4" type="ORF">AKJ08_0365</name>
</gene>
<evidence type="ECO:0000256" key="1">
    <source>
        <dbReference type="ARBA" id="ARBA00022729"/>
    </source>
</evidence>
<evidence type="ECO:0000313" key="4">
    <source>
        <dbReference type="EMBL" id="AKU89978.1"/>
    </source>
</evidence>
<dbReference type="PANTHER" id="PTHR35038">
    <property type="entry name" value="DISSIMILATORY SULFITE REDUCTASE SIRA"/>
    <property type="match status" value="1"/>
</dbReference>
<dbReference type="Proteomes" id="UP000055590">
    <property type="component" value="Chromosome"/>
</dbReference>
<organism evidence="4 5">
    <name type="scientific">Vulgatibacter incomptus</name>
    <dbReference type="NCBI Taxonomy" id="1391653"/>
    <lineage>
        <taxon>Bacteria</taxon>
        <taxon>Pseudomonadati</taxon>
        <taxon>Myxococcota</taxon>
        <taxon>Myxococcia</taxon>
        <taxon>Myxococcales</taxon>
        <taxon>Cystobacterineae</taxon>
        <taxon>Vulgatibacteraceae</taxon>
        <taxon>Vulgatibacter</taxon>
    </lineage>
</organism>
<dbReference type="STRING" id="1391653.AKJ08_0365"/>
<name>A0A0K1P8X2_9BACT</name>
<evidence type="ECO:0000259" key="3">
    <source>
        <dbReference type="Pfam" id="PF13435"/>
    </source>
</evidence>
<sequence>MRLLTLLTACAAILACASKAQVPAAEARAERKATLLFTTDIRGEVEPCGCSVDMRGGLDRMASYVRQVPGAALVDAGDALFSELQPAADFEAQARRRAKAVADSLLSMGLVAKATFDLDRVFPELSGELFPKEVLLPKPARRTIGGIEVGLVPFDALEGDDPAPAIRREVEASRKAGAEVVVLLLHATRERAARLGPDSGADLVVASHIGSIAEGDTSRAVPATTPVFFVQARAQSLLQVEVVLRGTGPLQLAGGEEVRDAEIESIGERIRSYEQRIALMGESAEAAPFRAKVDELRARRRELADAGATPPASGNYLAYRFVPITQDRPSDPAVKAILTRYDHDVAVANLALAQAQNKTCEAPAPGAAGYVGQATCAACHGAAKAFWDQTRHAHAYETLEKANKQYDLTCIGCHVTGWERPGGPCRVDKVEGRKDVTCESCHGPGSLHAARPTEVKLVRKTPEATCLECHKPEHSTQFDYAAYLSRILGPGHGKPLK</sequence>
<feature type="chain" id="PRO_5005465360" evidence="2">
    <location>
        <begin position="21"/>
        <end position="497"/>
    </location>
</feature>
<proteinExistence type="predicted"/>
<dbReference type="Pfam" id="PF13435">
    <property type="entry name" value="Cytochrome_C554"/>
    <property type="match status" value="1"/>
</dbReference>
<dbReference type="InterPro" id="IPR029052">
    <property type="entry name" value="Metallo-depent_PP-like"/>
</dbReference>
<evidence type="ECO:0000256" key="2">
    <source>
        <dbReference type="SAM" id="SignalP"/>
    </source>
</evidence>
<feature type="signal peptide" evidence="2">
    <location>
        <begin position="1"/>
        <end position="20"/>
    </location>
</feature>
<dbReference type="RefSeq" id="WP_050724488.1">
    <property type="nucleotide sequence ID" value="NZ_CP012332.1"/>
</dbReference>
<dbReference type="Gene3D" id="3.60.21.10">
    <property type="match status" value="1"/>
</dbReference>
<dbReference type="KEGG" id="vin:AKJ08_0365"/>
<keyword evidence="1 2" id="KW-0732">Signal</keyword>
<evidence type="ECO:0000313" key="5">
    <source>
        <dbReference type="Proteomes" id="UP000055590"/>
    </source>
</evidence>
<accession>A0A0K1P8X2</accession>
<protein>
    <submittedName>
        <fullName evidence="4">Cytochrome c family protein</fullName>
    </submittedName>
</protein>
<feature type="domain" description="Cytochrome c-552/4" evidence="3">
    <location>
        <begin position="375"/>
        <end position="443"/>
    </location>
</feature>
<dbReference type="SUPFAM" id="SSF56300">
    <property type="entry name" value="Metallo-dependent phosphatases"/>
    <property type="match status" value="1"/>
</dbReference>
<dbReference type="InterPro" id="IPR023155">
    <property type="entry name" value="Cyt_c-552/4"/>
</dbReference>
<reference evidence="4 5" key="1">
    <citation type="submission" date="2015-08" db="EMBL/GenBank/DDBJ databases">
        <authorList>
            <person name="Babu N.S."/>
            <person name="Beckwith C.J."/>
            <person name="Beseler K.G."/>
            <person name="Brison A."/>
            <person name="Carone J.V."/>
            <person name="Caskin T.P."/>
            <person name="Diamond M."/>
            <person name="Durham M.E."/>
            <person name="Foxe J.M."/>
            <person name="Go M."/>
            <person name="Henderson B.A."/>
            <person name="Jones I.B."/>
            <person name="McGettigan J.A."/>
            <person name="Micheletti S.J."/>
            <person name="Nasrallah M.E."/>
            <person name="Ortiz D."/>
            <person name="Piller C.R."/>
            <person name="Privatt S.R."/>
            <person name="Schneider S.L."/>
            <person name="Sharp S."/>
            <person name="Smith T.C."/>
            <person name="Stanton J.D."/>
            <person name="Ullery H.E."/>
            <person name="Wilson R.J."/>
            <person name="Serrano M.G."/>
            <person name="Buck G."/>
            <person name="Lee V."/>
            <person name="Wang Y."/>
            <person name="Carvalho R."/>
            <person name="Voegtly L."/>
            <person name="Shi R."/>
            <person name="Duckworth R."/>
            <person name="Johnson A."/>
            <person name="Loviza R."/>
            <person name="Walstead R."/>
            <person name="Shah Z."/>
            <person name="Kiflezghi M."/>
            <person name="Wade K."/>
            <person name="Ball S.L."/>
            <person name="Bradley K.W."/>
            <person name="Asai D.J."/>
            <person name="Bowman C.A."/>
            <person name="Russell D.A."/>
            <person name="Pope W.H."/>
            <person name="Jacobs-Sera D."/>
            <person name="Hendrix R.W."/>
            <person name="Hatfull G.F."/>
        </authorList>
    </citation>
    <scope>NUCLEOTIDE SEQUENCE [LARGE SCALE GENOMIC DNA]</scope>
    <source>
        <strain evidence="4 5">DSM 27710</strain>
    </source>
</reference>
<dbReference type="Gene3D" id="1.10.1130.10">
    <property type="entry name" value="Flavocytochrome C3, Chain A"/>
    <property type="match status" value="1"/>
</dbReference>
<keyword evidence="5" id="KW-1185">Reference proteome</keyword>
<dbReference type="SUPFAM" id="SSF48695">
    <property type="entry name" value="Multiheme cytochromes"/>
    <property type="match status" value="1"/>
</dbReference>
<dbReference type="PROSITE" id="PS51257">
    <property type="entry name" value="PROKAR_LIPOPROTEIN"/>
    <property type="match status" value="1"/>
</dbReference>
<dbReference type="InterPro" id="IPR051829">
    <property type="entry name" value="Multiheme_Cytochr_ET"/>
</dbReference>
<dbReference type="PANTHER" id="PTHR35038:SF8">
    <property type="entry name" value="C-TYPE POLYHEME CYTOCHROME OMCC"/>
    <property type="match status" value="1"/>
</dbReference>